<protein>
    <submittedName>
        <fullName evidence="1">Uncharacterized protein</fullName>
    </submittedName>
</protein>
<accession>A0A8S5VFK0</accession>
<proteinExistence type="predicted"/>
<sequence>MNEPETEIINLSVYKLNKDILVPKKLKNGLSRLIKIEKGKVYKWDKIVDRGGNILIARSINLDGDIRKYRNVLKLKRKDLDKYFTELK</sequence>
<reference evidence="1" key="1">
    <citation type="journal article" date="2021" name="Proc. Natl. Acad. Sci. U.S.A.">
        <title>A Catalog of Tens of Thousands of Viruses from Human Metagenomes Reveals Hidden Associations with Chronic Diseases.</title>
        <authorList>
            <person name="Tisza M.J."/>
            <person name="Buck C.B."/>
        </authorList>
    </citation>
    <scope>NUCLEOTIDE SEQUENCE</scope>
    <source>
        <strain evidence="1">Ctai52</strain>
    </source>
</reference>
<evidence type="ECO:0000313" key="1">
    <source>
        <dbReference type="EMBL" id="DAG05399.1"/>
    </source>
</evidence>
<organism evidence="1">
    <name type="scientific">Myoviridae sp. ctai52</name>
    <dbReference type="NCBI Taxonomy" id="2825134"/>
    <lineage>
        <taxon>Viruses</taxon>
        <taxon>Duplodnaviria</taxon>
        <taxon>Heunggongvirae</taxon>
        <taxon>Uroviricota</taxon>
        <taxon>Caudoviricetes</taxon>
    </lineage>
</organism>
<dbReference type="EMBL" id="BK016258">
    <property type="protein sequence ID" value="DAG05399.1"/>
    <property type="molecule type" value="Genomic_DNA"/>
</dbReference>
<name>A0A8S5VFK0_9CAUD</name>